<evidence type="ECO:0000313" key="4">
    <source>
        <dbReference type="EMBL" id="MDT2517075.1"/>
    </source>
</evidence>
<accession>A0ABD5FGY7</accession>
<gene>
    <name evidence="4" type="ORF">P7D79_22910</name>
</gene>
<organism evidence="4 5">
    <name type="scientific">Enterococcus avium</name>
    <name type="common">Streptococcus avium</name>
    <dbReference type="NCBI Taxonomy" id="33945"/>
    <lineage>
        <taxon>Bacteria</taxon>
        <taxon>Bacillati</taxon>
        <taxon>Bacillota</taxon>
        <taxon>Bacilli</taxon>
        <taxon>Lactobacillales</taxon>
        <taxon>Enterococcaceae</taxon>
        <taxon>Enterococcus</taxon>
    </lineage>
</organism>
<feature type="domain" description="Transposase IS66 C-terminal" evidence="3">
    <location>
        <begin position="487"/>
        <end position="524"/>
    </location>
</feature>
<evidence type="ECO:0000259" key="2">
    <source>
        <dbReference type="Pfam" id="PF03050"/>
    </source>
</evidence>
<feature type="coiled-coil region" evidence="1">
    <location>
        <begin position="22"/>
        <end position="56"/>
    </location>
</feature>
<proteinExistence type="predicted"/>
<keyword evidence="1" id="KW-0175">Coiled coil</keyword>
<dbReference type="Pfam" id="PF03050">
    <property type="entry name" value="DDE_Tnp_IS66"/>
    <property type="match status" value="1"/>
</dbReference>
<sequence>MVVNFLSLQTNSSSNNNVEVDVNILLQLLESQTETIKELQHANQALNQEVHLLNEKLSYFTDRFFGRSKETLDSQVTGQLNLFSDEVEDSKAVPQTEEGQETMVKGHKRKIGQKAAKIAYLPLKERHHELSTEQRICDQCGTQMTDIGTTKIREEVLFHQAMLDRLVHYQHTYCCKECEKADVSSYKKAPVPRPVVSNSLGSNSVIAETIRLKFGQKVPANRQESYWQETLGLDISRDNITNWHIKVCHNALDSLAQRLKSHLTQEEILHADETTYRVIEKGKKDTHYWLFSTGKHSTHPIVYYHHAVSRAGEVPKQFLADFNGYLHCDGYAGYNAVENVTLVYCLAHARRKFFEALPKNNKNEETPAWIAVKMIDIWFQLEREWVDLSVEDRQKKRRDYLTPLFINFYEWLGSFTAVPKSKLDTAVKYALKLRGGFERIFEDGRLELSNNLAERQIKELVIGRKNSMHSCSLEGARTSGIILSVYRTAEVNGLNPVSYLEFLFDRIPNLAHVSNEALDELLPWQPLAQATCAKQYAKTTK</sequence>
<dbReference type="InterPro" id="IPR039552">
    <property type="entry name" value="IS66_C"/>
</dbReference>
<dbReference type="PANTHER" id="PTHR33678:SF2">
    <property type="match status" value="1"/>
</dbReference>
<dbReference type="Pfam" id="PF13817">
    <property type="entry name" value="DDE_Tnp_IS66_C"/>
    <property type="match status" value="1"/>
</dbReference>
<name>A0ABD5FGY7_ENTAV</name>
<dbReference type="NCBIfam" id="NF033517">
    <property type="entry name" value="transpos_IS66"/>
    <property type="match status" value="1"/>
</dbReference>
<dbReference type="InterPro" id="IPR052344">
    <property type="entry name" value="Transposase-related"/>
</dbReference>
<comment type="caution">
    <text evidence="4">The sequence shown here is derived from an EMBL/GenBank/DDBJ whole genome shotgun (WGS) entry which is preliminary data.</text>
</comment>
<evidence type="ECO:0000256" key="1">
    <source>
        <dbReference type="SAM" id="Coils"/>
    </source>
</evidence>
<protein>
    <submittedName>
        <fullName evidence="4">IS66 family transposase</fullName>
    </submittedName>
</protein>
<reference evidence="4 5" key="1">
    <citation type="submission" date="2023-03" db="EMBL/GenBank/DDBJ databases">
        <authorList>
            <person name="Shen W."/>
            <person name="Cai J."/>
        </authorList>
    </citation>
    <scope>NUCLEOTIDE SEQUENCE [LARGE SCALE GENOMIC DNA]</scope>
    <source>
        <strain evidence="4 5">Y2</strain>
    </source>
</reference>
<dbReference type="PANTHER" id="PTHR33678">
    <property type="entry name" value="BLL1576 PROTEIN"/>
    <property type="match status" value="1"/>
</dbReference>
<dbReference type="Proteomes" id="UP001264335">
    <property type="component" value="Unassembled WGS sequence"/>
</dbReference>
<evidence type="ECO:0000259" key="3">
    <source>
        <dbReference type="Pfam" id="PF13817"/>
    </source>
</evidence>
<dbReference type="EMBL" id="JARPWY010000161">
    <property type="protein sequence ID" value="MDT2517075.1"/>
    <property type="molecule type" value="Genomic_DNA"/>
</dbReference>
<feature type="domain" description="Transposase IS66 central" evidence="2">
    <location>
        <begin position="201"/>
        <end position="477"/>
    </location>
</feature>
<evidence type="ECO:0000313" key="5">
    <source>
        <dbReference type="Proteomes" id="UP001264335"/>
    </source>
</evidence>
<dbReference type="InterPro" id="IPR004291">
    <property type="entry name" value="Transposase_IS66_central"/>
</dbReference>
<dbReference type="AlphaFoldDB" id="A0ABD5FGY7"/>